<organism evidence="3 4">
    <name type="scientific">Ureibacillus chungkukjangi</name>
    <dbReference type="NCBI Taxonomy" id="1202712"/>
    <lineage>
        <taxon>Bacteria</taxon>
        <taxon>Bacillati</taxon>
        <taxon>Bacillota</taxon>
        <taxon>Bacilli</taxon>
        <taxon>Bacillales</taxon>
        <taxon>Caryophanaceae</taxon>
        <taxon>Ureibacillus</taxon>
    </lineage>
</organism>
<proteinExistence type="inferred from homology"/>
<accession>A0A318TNI4</accession>
<dbReference type="Pfam" id="PF00582">
    <property type="entry name" value="Usp"/>
    <property type="match status" value="1"/>
</dbReference>
<dbReference type="PANTHER" id="PTHR46268:SF6">
    <property type="entry name" value="UNIVERSAL STRESS PROTEIN UP12"/>
    <property type="match status" value="1"/>
</dbReference>
<dbReference type="AlphaFoldDB" id="A0A318TNI4"/>
<sequence length="139" mass="15469">MYKNILLAADGSNNALRAANEAIKIASLSNESVIDIVYVADYEKTKEDVLHASSADELMIERRKKIQNVEKALKDNNVSYKVTILHGLPGPEIIKYANERKMDIVVIGSRGLNSLQEMVIGSVSHKVMKRVYCPVLIVK</sequence>
<dbReference type="InterPro" id="IPR014729">
    <property type="entry name" value="Rossmann-like_a/b/a_fold"/>
</dbReference>
<keyword evidence="4" id="KW-1185">Reference proteome</keyword>
<feature type="domain" description="UspA" evidence="2">
    <location>
        <begin position="1"/>
        <end position="139"/>
    </location>
</feature>
<evidence type="ECO:0000259" key="2">
    <source>
        <dbReference type="Pfam" id="PF00582"/>
    </source>
</evidence>
<dbReference type="InterPro" id="IPR006016">
    <property type="entry name" value="UspA"/>
</dbReference>
<dbReference type="InterPro" id="IPR006015">
    <property type="entry name" value="Universal_stress_UspA"/>
</dbReference>
<dbReference type="EMBL" id="QJTJ01000011">
    <property type="protein sequence ID" value="PYF06174.1"/>
    <property type="molecule type" value="Genomic_DNA"/>
</dbReference>
<evidence type="ECO:0000256" key="1">
    <source>
        <dbReference type="ARBA" id="ARBA00008791"/>
    </source>
</evidence>
<dbReference type="SUPFAM" id="SSF52402">
    <property type="entry name" value="Adenine nucleotide alpha hydrolases-like"/>
    <property type="match status" value="1"/>
</dbReference>
<protein>
    <submittedName>
        <fullName evidence="3">Nucleotide-binding universal stress UspA family protein</fullName>
    </submittedName>
</protein>
<dbReference type="Proteomes" id="UP000247416">
    <property type="component" value="Unassembled WGS sequence"/>
</dbReference>
<dbReference type="PANTHER" id="PTHR46268">
    <property type="entry name" value="STRESS RESPONSE PROTEIN NHAX"/>
    <property type="match status" value="1"/>
</dbReference>
<dbReference type="Gene3D" id="3.40.50.620">
    <property type="entry name" value="HUPs"/>
    <property type="match status" value="1"/>
</dbReference>
<evidence type="ECO:0000313" key="4">
    <source>
        <dbReference type="Proteomes" id="UP000247416"/>
    </source>
</evidence>
<dbReference type="CDD" id="cd00293">
    <property type="entry name" value="USP-like"/>
    <property type="match status" value="1"/>
</dbReference>
<evidence type="ECO:0000313" key="3">
    <source>
        <dbReference type="EMBL" id="PYF06174.1"/>
    </source>
</evidence>
<comment type="similarity">
    <text evidence="1">Belongs to the universal stress protein A family.</text>
</comment>
<dbReference type="PRINTS" id="PR01438">
    <property type="entry name" value="UNVRSLSTRESS"/>
</dbReference>
<comment type="caution">
    <text evidence="3">The sequence shown here is derived from an EMBL/GenBank/DDBJ whole genome shotgun (WGS) entry which is preliminary data.</text>
</comment>
<name>A0A318TNI4_9BACL</name>
<gene>
    <name evidence="3" type="ORF">BJ095_1113</name>
</gene>
<dbReference type="OrthoDB" id="9777884at2"/>
<reference evidence="3 4" key="1">
    <citation type="submission" date="2018-06" db="EMBL/GenBank/DDBJ databases">
        <title>Genomic Encyclopedia of Archaeal and Bacterial Type Strains, Phase II (KMG-II): from individual species to whole genera.</title>
        <authorList>
            <person name="Goeker M."/>
        </authorList>
    </citation>
    <scope>NUCLEOTIDE SEQUENCE [LARGE SCALE GENOMIC DNA]</scope>
    <source>
        <strain evidence="3 4">KACC 16626</strain>
    </source>
</reference>
<dbReference type="RefSeq" id="WP_107935037.1">
    <property type="nucleotide sequence ID" value="NZ_CP085009.1"/>
</dbReference>